<evidence type="ECO:0000256" key="3">
    <source>
        <dbReference type="ARBA" id="ARBA00010425"/>
    </source>
</evidence>
<dbReference type="InterPro" id="IPR004853">
    <property type="entry name" value="Sugar_P_trans_dom"/>
</dbReference>
<feature type="transmembrane region" description="Helical" evidence="8">
    <location>
        <begin position="250"/>
        <end position="271"/>
    </location>
</feature>
<evidence type="ECO:0000256" key="1">
    <source>
        <dbReference type="ARBA" id="ARBA00003420"/>
    </source>
</evidence>
<comment type="similarity">
    <text evidence="3">Belongs to the TPT transporter family. SLC35D subfamily.</text>
</comment>
<sequence>MSSNLYNIPGTEPFSISLSRHPRGLFDTAKTDMDQHYLEKQPLTEGSPNKPRIPRWALSDSKTLFSISISEKTAVNVLCVVLNTLSTVSIVFANKIVFTDPQFRKFQIGTAAWHFTATSVLLYIATLKPFSFFKPVRLAVRDVLPLSTLFLGFLVLGNLSLALNTVSFYQLAKIMTTPTVVAINFLLFRKCLARPLLLAIMVSCLGVAMTNIAMVSSNPIGTCVAIAAFVTTAFYQIWIGKKVQELDVSAPALLLNQAPISVAMLLCLLPFTDTIPDFRAVDPKIMATFLLSGILAAGLNLSQFLIIGRLSAIAFNVVSNAKNVIIISLGWYMAGQSPSLKDIVGVMLALGGAGAYSWLQRR</sequence>
<evidence type="ECO:0000313" key="11">
    <source>
        <dbReference type="Proteomes" id="UP000054466"/>
    </source>
</evidence>
<evidence type="ECO:0000256" key="8">
    <source>
        <dbReference type="SAM" id="Phobius"/>
    </source>
</evidence>
<accession>A0A0D1ZES0</accession>
<feature type="transmembrane region" description="Helical" evidence="8">
    <location>
        <begin position="112"/>
        <end position="131"/>
    </location>
</feature>
<evidence type="ECO:0000256" key="7">
    <source>
        <dbReference type="ARBA" id="ARBA00023136"/>
    </source>
</evidence>
<dbReference type="Proteomes" id="UP000054466">
    <property type="component" value="Unassembled WGS sequence"/>
</dbReference>
<dbReference type="InterPro" id="IPR050186">
    <property type="entry name" value="TPT_transporter"/>
</dbReference>
<reference evidence="10 11" key="1">
    <citation type="submission" date="2015-01" db="EMBL/GenBank/DDBJ databases">
        <title>The Genome Sequence of Cladophialophora immunda CBS83496.</title>
        <authorList>
            <consortium name="The Broad Institute Genomics Platform"/>
            <person name="Cuomo C."/>
            <person name="de Hoog S."/>
            <person name="Gorbushina A."/>
            <person name="Stielow B."/>
            <person name="Teixiera M."/>
            <person name="Abouelleil A."/>
            <person name="Chapman S.B."/>
            <person name="Priest M."/>
            <person name="Young S.K."/>
            <person name="Wortman J."/>
            <person name="Nusbaum C."/>
            <person name="Birren B."/>
        </authorList>
    </citation>
    <scope>NUCLEOTIDE SEQUENCE [LARGE SCALE GENOMIC DNA]</scope>
    <source>
        <strain evidence="10 11">CBS 83496</strain>
    </source>
</reference>
<evidence type="ECO:0000256" key="6">
    <source>
        <dbReference type="ARBA" id="ARBA00022989"/>
    </source>
</evidence>
<feature type="transmembrane region" description="Helical" evidence="8">
    <location>
        <begin position="219"/>
        <end position="238"/>
    </location>
</feature>
<gene>
    <name evidence="10" type="ORF">PV07_09373</name>
</gene>
<feature type="transmembrane region" description="Helical" evidence="8">
    <location>
        <begin position="313"/>
        <end position="334"/>
    </location>
</feature>
<dbReference type="STRING" id="569365.A0A0D1ZES0"/>
<comment type="subcellular location">
    <subcellularLocation>
        <location evidence="2">Endoplasmic reticulum membrane</location>
        <topology evidence="2">Multi-pass membrane protein</topology>
    </subcellularLocation>
</comment>
<dbReference type="AlphaFoldDB" id="A0A0D1ZES0"/>
<keyword evidence="7 8" id="KW-0472">Membrane</keyword>
<feature type="transmembrane region" description="Helical" evidence="8">
    <location>
        <begin position="283"/>
        <end position="301"/>
    </location>
</feature>
<dbReference type="VEuPathDB" id="FungiDB:PV07_09373"/>
<feature type="transmembrane region" description="Helical" evidence="8">
    <location>
        <begin position="168"/>
        <end position="188"/>
    </location>
</feature>
<keyword evidence="5 8" id="KW-0812">Transmembrane</keyword>
<keyword evidence="6 8" id="KW-1133">Transmembrane helix</keyword>
<dbReference type="GeneID" id="27348567"/>
<dbReference type="EMBL" id="KN847044">
    <property type="protein sequence ID" value="KIW26261.1"/>
    <property type="molecule type" value="Genomic_DNA"/>
</dbReference>
<evidence type="ECO:0000313" key="10">
    <source>
        <dbReference type="EMBL" id="KIW26261.1"/>
    </source>
</evidence>
<comment type="function">
    <text evidence="1">Involved in the import of GDP-mannose from the cytoplasm into the Golgi lumen.</text>
</comment>
<evidence type="ECO:0000256" key="5">
    <source>
        <dbReference type="ARBA" id="ARBA00022692"/>
    </source>
</evidence>
<dbReference type="OrthoDB" id="5547497at2759"/>
<comment type="subunit">
    <text evidence="4">Homooligomer.</text>
</comment>
<name>A0A0D1ZES0_9EURO</name>
<evidence type="ECO:0000256" key="4">
    <source>
        <dbReference type="ARBA" id="ARBA00011182"/>
    </source>
</evidence>
<keyword evidence="11" id="KW-1185">Reference proteome</keyword>
<proteinExistence type="inferred from homology"/>
<evidence type="ECO:0000259" key="9">
    <source>
        <dbReference type="Pfam" id="PF03151"/>
    </source>
</evidence>
<evidence type="ECO:0000256" key="2">
    <source>
        <dbReference type="ARBA" id="ARBA00004477"/>
    </source>
</evidence>
<dbReference type="Pfam" id="PF03151">
    <property type="entry name" value="TPT"/>
    <property type="match status" value="1"/>
</dbReference>
<dbReference type="GO" id="GO:0005789">
    <property type="term" value="C:endoplasmic reticulum membrane"/>
    <property type="evidence" value="ECO:0007669"/>
    <property type="project" value="UniProtKB-SubCell"/>
</dbReference>
<dbReference type="PANTHER" id="PTHR11132">
    <property type="entry name" value="SOLUTE CARRIER FAMILY 35"/>
    <property type="match status" value="1"/>
</dbReference>
<feature type="transmembrane region" description="Helical" evidence="8">
    <location>
        <begin position="340"/>
        <end position="359"/>
    </location>
</feature>
<organism evidence="10 11">
    <name type="scientific">Cladophialophora immunda</name>
    <dbReference type="NCBI Taxonomy" id="569365"/>
    <lineage>
        <taxon>Eukaryota</taxon>
        <taxon>Fungi</taxon>
        <taxon>Dikarya</taxon>
        <taxon>Ascomycota</taxon>
        <taxon>Pezizomycotina</taxon>
        <taxon>Eurotiomycetes</taxon>
        <taxon>Chaetothyriomycetidae</taxon>
        <taxon>Chaetothyriales</taxon>
        <taxon>Herpotrichiellaceae</taxon>
        <taxon>Cladophialophora</taxon>
    </lineage>
</organism>
<dbReference type="RefSeq" id="XP_016246477.1">
    <property type="nucleotide sequence ID" value="XM_016396621.1"/>
</dbReference>
<protein>
    <recommendedName>
        <fullName evidence="9">Sugar phosphate transporter domain-containing protein</fullName>
    </recommendedName>
</protein>
<feature type="transmembrane region" description="Helical" evidence="8">
    <location>
        <begin position="74"/>
        <end position="92"/>
    </location>
</feature>
<feature type="transmembrane region" description="Helical" evidence="8">
    <location>
        <begin position="195"/>
        <end position="213"/>
    </location>
</feature>
<feature type="domain" description="Sugar phosphate transporter" evidence="9">
    <location>
        <begin position="84"/>
        <end position="357"/>
    </location>
</feature>
<feature type="transmembrane region" description="Helical" evidence="8">
    <location>
        <begin position="143"/>
        <end position="162"/>
    </location>
</feature>
<dbReference type="HOGENOM" id="CLU_048347_3_1_1"/>